<dbReference type="Proteomes" id="UP000664414">
    <property type="component" value="Unassembled WGS sequence"/>
</dbReference>
<gene>
    <name evidence="1" type="ORF">J0H12_05535</name>
</gene>
<name>A0A8J7TTY3_9PROT</name>
<dbReference type="AlphaFoldDB" id="A0A8J7TTY3"/>
<sequence>MLKMFKYELIVLALAFCALQYGRLQNDTTSRSFLQSDRGNDEIQDSTEWVEDAEIRVSADETNITAMEQFLSVSAKLNAAASSSNKSQVEI</sequence>
<evidence type="ECO:0000313" key="1">
    <source>
        <dbReference type="EMBL" id="MBN9413365.1"/>
    </source>
</evidence>
<dbReference type="EMBL" id="JAFKGL010000021">
    <property type="protein sequence ID" value="MBN9413365.1"/>
    <property type="molecule type" value="Genomic_DNA"/>
</dbReference>
<comment type="caution">
    <text evidence="1">The sequence shown here is derived from an EMBL/GenBank/DDBJ whole genome shotgun (WGS) entry which is preliminary data.</text>
</comment>
<accession>A0A8J7TTY3</accession>
<proteinExistence type="predicted"/>
<reference evidence="1" key="1">
    <citation type="submission" date="2021-02" db="EMBL/GenBank/DDBJ databases">
        <title>Thiocyanate and organic carbon inputs drive convergent selection for specific autotrophic Afipia and Thiobacillus strains within complex microbiomes.</title>
        <authorList>
            <person name="Huddy R.J."/>
            <person name="Sachdeva R."/>
            <person name="Kadzinga F."/>
            <person name="Kantor R.S."/>
            <person name="Harrison S.T.L."/>
            <person name="Banfield J.F."/>
        </authorList>
    </citation>
    <scope>NUCLEOTIDE SEQUENCE</scope>
    <source>
        <strain evidence="1">SCN18_10_11_15_R4_P_38_20</strain>
    </source>
</reference>
<evidence type="ECO:0000313" key="2">
    <source>
        <dbReference type="Proteomes" id="UP000664414"/>
    </source>
</evidence>
<protein>
    <submittedName>
        <fullName evidence="1">Uncharacterized protein</fullName>
    </submittedName>
</protein>
<organism evidence="1 2">
    <name type="scientific">Candidatus Paracaedimonas acanthamoebae</name>
    <dbReference type="NCBI Taxonomy" id="244581"/>
    <lineage>
        <taxon>Bacteria</taxon>
        <taxon>Pseudomonadati</taxon>
        <taxon>Pseudomonadota</taxon>
        <taxon>Alphaproteobacteria</taxon>
        <taxon>Holosporales</taxon>
        <taxon>Caedimonadaceae</taxon>
        <taxon>Candidatus Paracaedimonas</taxon>
    </lineage>
</organism>